<comment type="catalytic activity">
    <reaction evidence="12 13">
        <text>a 2'-deoxyribonucleoside 5'-diphosphate + [thioredoxin]-disulfide + H2O = a ribonucleoside 5'-diphosphate + [thioredoxin]-dithiol</text>
        <dbReference type="Rhea" id="RHEA:23252"/>
        <dbReference type="Rhea" id="RHEA-COMP:10698"/>
        <dbReference type="Rhea" id="RHEA-COMP:10700"/>
        <dbReference type="ChEBI" id="CHEBI:15377"/>
        <dbReference type="ChEBI" id="CHEBI:29950"/>
        <dbReference type="ChEBI" id="CHEBI:50058"/>
        <dbReference type="ChEBI" id="CHEBI:57930"/>
        <dbReference type="ChEBI" id="CHEBI:73316"/>
        <dbReference type="EC" id="1.17.4.1"/>
    </reaction>
</comment>
<protein>
    <recommendedName>
        <fullName evidence="4 13">Vitamin B12-dependent ribonucleotide reductase</fullName>
        <ecNumber evidence="3 13">1.17.4.1</ecNumber>
    </recommendedName>
</protein>
<feature type="region of interest" description="Disordered" evidence="14">
    <location>
        <begin position="973"/>
        <end position="1009"/>
    </location>
</feature>
<accession>A0A3N6MY11</accession>
<dbReference type="GO" id="GO:0005524">
    <property type="term" value="F:ATP binding"/>
    <property type="evidence" value="ECO:0007669"/>
    <property type="project" value="InterPro"/>
</dbReference>
<keyword evidence="6 13" id="KW-0237">DNA synthesis</keyword>
<evidence type="ECO:0000256" key="1">
    <source>
        <dbReference type="ARBA" id="ARBA00001922"/>
    </source>
</evidence>
<dbReference type="EMBL" id="REGA01000028">
    <property type="protein sequence ID" value="RQG90442.1"/>
    <property type="molecule type" value="Genomic_DNA"/>
</dbReference>
<dbReference type="NCBIfam" id="TIGR02504">
    <property type="entry name" value="NrdJ_Z"/>
    <property type="match status" value="1"/>
</dbReference>
<dbReference type="InterPro" id="IPR024434">
    <property type="entry name" value="TSCPD_dom"/>
</dbReference>
<dbReference type="Proteomes" id="UP000282323">
    <property type="component" value="Unassembled WGS sequence"/>
</dbReference>
<dbReference type="InterPro" id="IPR013509">
    <property type="entry name" value="RNR_lsu_N"/>
</dbReference>
<dbReference type="PRINTS" id="PR01183">
    <property type="entry name" value="RIBORDTASEM1"/>
</dbReference>
<evidence type="ECO:0000256" key="3">
    <source>
        <dbReference type="ARBA" id="ARBA00012274"/>
    </source>
</evidence>
<evidence type="ECO:0000256" key="6">
    <source>
        <dbReference type="ARBA" id="ARBA00022634"/>
    </source>
</evidence>
<proteinExistence type="inferred from homology"/>
<evidence type="ECO:0000259" key="17">
    <source>
        <dbReference type="Pfam" id="PF12637"/>
    </source>
</evidence>
<name>A0A3N6MY11_NATCH</name>
<comment type="function">
    <text evidence="11 13">Catalyzes the reduction of ribonucleotides to deoxyribonucleotides. May function to provide a pool of deoxyribonucleotide precursors for DNA repair during oxygen limitation and/or for immediate growth after restoration of oxygen.</text>
</comment>
<dbReference type="GO" id="GO:0031419">
    <property type="term" value="F:cobalamin binding"/>
    <property type="evidence" value="ECO:0007669"/>
    <property type="project" value="UniProtKB-KW"/>
</dbReference>
<evidence type="ECO:0000256" key="4">
    <source>
        <dbReference type="ARBA" id="ARBA00014409"/>
    </source>
</evidence>
<dbReference type="EC" id="1.17.4.1" evidence="3 13"/>
<evidence type="ECO:0000256" key="11">
    <source>
        <dbReference type="ARBA" id="ARBA00025437"/>
    </source>
</evidence>
<evidence type="ECO:0000313" key="18">
    <source>
        <dbReference type="EMBL" id="RQG90442.1"/>
    </source>
</evidence>
<keyword evidence="9" id="KW-1015">Disulfide bond</keyword>
<sequence length="1036" mass="114986">MSKSDLSAEELTLPIKRTEGETLADRLTANAYHNILPARYLRKDADGELIEEQEDLFERVGKNIALAEAVYEAEKRDLEITATPDQLKPDHPRRDELTEEVFGDEVTTADDADAETVLTEHNVNKFAYETIVPELPEPVREHVEDVAETFTEGMESLSFMPNSPTLMNAGDELQQLSACFVMSPDDDLSDIHETAKKAAEVFQSGGGVGYGFWQLRPYGDAVGSTGGIASGPITFMRTYDQLCETIAQGGTRRGAQMGIMRVSHPDVIEFIHAKNKDVSLAHTLRLNDPDDYTYTTFSEALEEARDLIDEDGRVPKHLRNAVEGHLSNFNISVGVTDAFMEALQNGEEYTFTNPRTEEPHIATEETKEMYSRYDLGEHVEVGEPLSIPAELVWERIVEGAHENGEPGVIYLERVNKEHSFDVEENSDHRILATNPCGEQPLEEHEACNLGHINLSTLADSDAPDWRVWSEEHGEEYDSRAEAVDAFLEEAIDYEEFDERIEYGTRFLENVVTMSDFPVEEIEQTVRDMRKIGLGIMGLAQLYIQLGIKYGSEEGNEVARQLMTHINHGAKAKSHELATERGSFADWEDSKYAEPTEYREWFEHQTGEDADDWADGFPIRNHNVTTIAPTGTTSMVGNTTGGCEPIYNVAYYKNVTDDVQGDEMLVEFDDYFLRVLEANDIDVDVVKEEAQEQMATNQFEGVEGLSTVPDSIGELFVITSDLSAKQHAAVQCACQKGVDSAISKTVNAPNDSTLEDAKDVFEWVYENGGKGVTYYRDGTRSKQVLTTRADNADFADETEAAQALIEQIDEIFGGLEAFLESEDVREVIAEDADALTSEREKPVQVDFTEKRERPDALQGVSQRIDTGYGKVYVTINEDPETGQPFELFANIGHSGGFTNSFTEALAKVISTSLRSGVDPEEIVDELCGTRSPKVAWDKGEQIQSIPDAIGTAMRRYLDDEIDKPYPTQQTLEESADADLGDDHQTDGGATTAPSESTDATQDLIDAGESPECPECGSLSLYFSEGCKTCESCGWSEC</sequence>
<organism evidence="18 19">
    <name type="scientific">Natrarchaeobius chitinivorans</name>
    <dbReference type="NCBI Taxonomy" id="1679083"/>
    <lineage>
        <taxon>Archaea</taxon>
        <taxon>Methanobacteriati</taxon>
        <taxon>Methanobacteriota</taxon>
        <taxon>Stenosarchaea group</taxon>
        <taxon>Halobacteria</taxon>
        <taxon>Halobacteriales</taxon>
        <taxon>Natrialbaceae</taxon>
        <taxon>Natrarchaeobius</taxon>
    </lineage>
</organism>
<evidence type="ECO:0000256" key="9">
    <source>
        <dbReference type="ARBA" id="ARBA00023157"/>
    </source>
</evidence>
<feature type="domain" description="TSCPD" evidence="17">
    <location>
        <begin position="852"/>
        <end position="956"/>
    </location>
</feature>
<keyword evidence="10 13" id="KW-0170">Cobalt</keyword>
<evidence type="ECO:0000256" key="12">
    <source>
        <dbReference type="ARBA" id="ARBA00047754"/>
    </source>
</evidence>
<feature type="domain" description="Ribonucleotide reductase large subunit C-terminal" evidence="16">
    <location>
        <begin position="177"/>
        <end position="774"/>
    </location>
</feature>
<evidence type="ECO:0000256" key="8">
    <source>
        <dbReference type="ARBA" id="ARBA00023002"/>
    </source>
</evidence>
<dbReference type="SUPFAM" id="SSF51998">
    <property type="entry name" value="PFL-like glycyl radical enzymes"/>
    <property type="match status" value="1"/>
</dbReference>
<evidence type="ECO:0000256" key="7">
    <source>
        <dbReference type="ARBA" id="ARBA00022741"/>
    </source>
</evidence>
<keyword evidence="8 13" id="KW-0560">Oxidoreductase</keyword>
<evidence type="ECO:0000256" key="14">
    <source>
        <dbReference type="SAM" id="MobiDB-lite"/>
    </source>
</evidence>
<comment type="cofactor">
    <cofactor evidence="1 13">
        <name>adenosylcob(III)alamin</name>
        <dbReference type="ChEBI" id="CHEBI:18408"/>
    </cofactor>
</comment>
<dbReference type="InterPro" id="IPR050862">
    <property type="entry name" value="RdRp_reductase_class-2"/>
</dbReference>
<dbReference type="GO" id="GO:0071897">
    <property type="term" value="P:DNA biosynthetic process"/>
    <property type="evidence" value="ECO:0007669"/>
    <property type="project" value="UniProtKB-KW"/>
</dbReference>
<evidence type="ECO:0000256" key="13">
    <source>
        <dbReference type="RuleBase" id="RU364064"/>
    </source>
</evidence>
<keyword evidence="7 13" id="KW-0547">Nucleotide-binding</keyword>
<gene>
    <name evidence="18" type="ORF">EA473_21075</name>
</gene>
<dbReference type="Pfam" id="PF02867">
    <property type="entry name" value="Ribonuc_red_lgC"/>
    <property type="match status" value="1"/>
</dbReference>
<comment type="similarity">
    <text evidence="2 13">Belongs to the ribonucleoside diphosphate reductase class-2 family.</text>
</comment>
<evidence type="ECO:0000259" key="15">
    <source>
        <dbReference type="Pfam" id="PF00317"/>
    </source>
</evidence>
<comment type="caution">
    <text evidence="18">The sequence shown here is derived from an EMBL/GenBank/DDBJ whole genome shotgun (WGS) entry which is preliminary data.</text>
</comment>
<evidence type="ECO:0000259" key="16">
    <source>
        <dbReference type="Pfam" id="PF02867"/>
    </source>
</evidence>
<dbReference type="InterPro" id="IPR000788">
    <property type="entry name" value="RNR_lg_C"/>
</dbReference>
<dbReference type="AlphaFoldDB" id="A0A3N6MY11"/>
<evidence type="ECO:0000256" key="5">
    <source>
        <dbReference type="ARBA" id="ARBA00022628"/>
    </source>
</evidence>
<dbReference type="CDD" id="cd02888">
    <property type="entry name" value="RNR_II_dimer"/>
    <property type="match status" value="1"/>
</dbReference>
<evidence type="ECO:0000256" key="10">
    <source>
        <dbReference type="ARBA" id="ARBA00023285"/>
    </source>
</evidence>
<reference evidence="18 19" key="1">
    <citation type="submission" date="2018-10" db="EMBL/GenBank/DDBJ databases">
        <title>Natrarchaeobius chitinivorans gen. nov., sp. nov., and Natrarchaeobius haloalkaliphilus sp. nov., alkaliphilic, chitin-utilizing haloarchaea from hypersaline alkaline lakes.</title>
        <authorList>
            <person name="Sorokin D.Y."/>
            <person name="Elcheninov A.G."/>
            <person name="Kostrikina N.A."/>
            <person name="Bale N.J."/>
            <person name="Sinninghe Damste J.S."/>
            <person name="Khijniak T.V."/>
            <person name="Kublanov I.V."/>
            <person name="Toshchakov S.V."/>
        </authorList>
    </citation>
    <scope>NUCLEOTIDE SEQUENCE [LARGE SCALE GENOMIC DNA]</scope>
    <source>
        <strain evidence="18 19">AArcht4T</strain>
    </source>
</reference>
<dbReference type="PANTHER" id="PTHR43371">
    <property type="entry name" value="VITAMIN B12-DEPENDENT RIBONUCLEOTIDE REDUCTASE"/>
    <property type="match status" value="1"/>
</dbReference>
<keyword evidence="19" id="KW-1185">Reference proteome</keyword>
<dbReference type="Gene3D" id="3.20.70.20">
    <property type="match status" value="1"/>
</dbReference>
<dbReference type="PANTHER" id="PTHR43371:SF1">
    <property type="entry name" value="RIBONUCLEOSIDE-DIPHOSPHATE REDUCTASE"/>
    <property type="match status" value="1"/>
</dbReference>
<dbReference type="RefSeq" id="WP_124197516.1">
    <property type="nucleotide sequence ID" value="NZ_REGA01000028.1"/>
</dbReference>
<evidence type="ECO:0000256" key="2">
    <source>
        <dbReference type="ARBA" id="ARBA00007405"/>
    </source>
</evidence>
<dbReference type="Pfam" id="PF12637">
    <property type="entry name" value="TSCPD"/>
    <property type="match status" value="1"/>
</dbReference>
<feature type="domain" description="Ribonucleotide reductase large subunit N-terminal" evidence="15">
    <location>
        <begin position="28"/>
        <end position="173"/>
    </location>
</feature>
<keyword evidence="5 13" id="KW-0846">Cobalamin</keyword>
<dbReference type="GO" id="GO:0009263">
    <property type="term" value="P:deoxyribonucleotide biosynthetic process"/>
    <property type="evidence" value="ECO:0007669"/>
    <property type="project" value="InterPro"/>
</dbReference>
<feature type="compositionally biased region" description="Polar residues" evidence="14">
    <location>
        <begin position="986"/>
        <end position="999"/>
    </location>
</feature>
<dbReference type="Pfam" id="PF00317">
    <property type="entry name" value="Ribonuc_red_lgN"/>
    <property type="match status" value="1"/>
</dbReference>
<dbReference type="GO" id="GO:0004748">
    <property type="term" value="F:ribonucleoside-diphosphate reductase activity, thioredoxin disulfide as acceptor"/>
    <property type="evidence" value="ECO:0007669"/>
    <property type="project" value="UniProtKB-EC"/>
</dbReference>
<evidence type="ECO:0000313" key="19">
    <source>
        <dbReference type="Proteomes" id="UP000282323"/>
    </source>
</evidence>
<dbReference type="InterPro" id="IPR013344">
    <property type="entry name" value="RNR_NrdJ/NrdZ"/>
</dbReference>
<dbReference type="OrthoDB" id="6188at2157"/>